<name>A0A2H1ILI7_BREAU</name>
<evidence type="ECO:0000313" key="6">
    <source>
        <dbReference type="Proteomes" id="UP000234300"/>
    </source>
</evidence>
<gene>
    <name evidence="5" type="ORF">BAURA86_00680</name>
</gene>
<evidence type="ECO:0000259" key="4">
    <source>
        <dbReference type="PROSITE" id="PS01124"/>
    </source>
</evidence>
<reference evidence="5 6" key="1">
    <citation type="submission" date="2017-03" db="EMBL/GenBank/DDBJ databases">
        <authorList>
            <person name="Afonso C.L."/>
            <person name="Miller P.J."/>
            <person name="Scott M.A."/>
            <person name="Spackman E."/>
            <person name="Goraichik I."/>
            <person name="Dimitrov K.M."/>
            <person name="Suarez D.L."/>
            <person name="Swayne D.E."/>
        </authorList>
    </citation>
    <scope>NUCLEOTIDE SEQUENCE [LARGE SCALE GENOMIC DNA]</scope>
    <source>
        <strain evidence="6">8(6)</strain>
    </source>
</reference>
<dbReference type="Proteomes" id="UP000234300">
    <property type="component" value="Unassembled WGS sequence"/>
</dbReference>
<keyword evidence="2 5" id="KW-0238">DNA-binding</keyword>
<dbReference type="RefSeq" id="WP_101556470.1">
    <property type="nucleotide sequence ID" value="NZ_FXZI01000002.1"/>
</dbReference>
<evidence type="ECO:0000256" key="2">
    <source>
        <dbReference type="ARBA" id="ARBA00023125"/>
    </source>
</evidence>
<feature type="domain" description="HTH araC/xylS-type" evidence="4">
    <location>
        <begin position="233"/>
        <end position="331"/>
    </location>
</feature>
<dbReference type="InterPro" id="IPR018060">
    <property type="entry name" value="HTH_AraC"/>
</dbReference>
<dbReference type="AlphaFoldDB" id="A0A2H1ILI7"/>
<dbReference type="EMBL" id="FXZI01000002">
    <property type="protein sequence ID" value="SMX76033.1"/>
    <property type="molecule type" value="Genomic_DNA"/>
</dbReference>
<keyword evidence="1" id="KW-0805">Transcription regulation</keyword>
<dbReference type="GO" id="GO:0043565">
    <property type="term" value="F:sequence-specific DNA binding"/>
    <property type="evidence" value="ECO:0007669"/>
    <property type="project" value="InterPro"/>
</dbReference>
<dbReference type="PANTHER" id="PTHR46796">
    <property type="entry name" value="HTH-TYPE TRANSCRIPTIONAL ACTIVATOR RHAS-RELATED"/>
    <property type="match status" value="1"/>
</dbReference>
<keyword evidence="3" id="KW-0804">Transcription</keyword>
<dbReference type="PROSITE" id="PS01124">
    <property type="entry name" value="HTH_ARAC_FAMILY_2"/>
    <property type="match status" value="1"/>
</dbReference>
<evidence type="ECO:0000256" key="3">
    <source>
        <dbReference type="ARBA" id="ARBA00023163"/>
    </source>
</evidence>
<organism evidence="5 6">
    <name type="scientific">Brevibacterium aurantiacum</name>
    <dbReference type="NCBI Taxonomy" id="273384"/>
    <lineage>
        <taxon>Bacteria</taxon>
        <taxon>Bacillati</taxon>
        <taxon>Actinomycetota</taxon>
        <taxon>Actinomycetes</taxon>
        <taxon>Micrococcales</taxon>
        <taxon>Brevibacteriaceae</taxon>
        <taxon>Brevibacterium</taxon>
    </lineage>
</organism>
<dbReference type="InterPro" id="IPR050204">
    <property type="entry name" value="AraC_XylS_family_regulators"/>
</dbReference>
<dbReference type="GO" id="GO:0003700">
    <property type="term" value="F:DNA-binding transcription factor activity"/>
    <property type="evidence" value="ECO:0007669"/>
    <property type="project" value="InterPro"/>
</dbReference>
<sequence>MDTLTDVLTHIRSSGALLGRTLASPPWCATFAEQASLSLVTMLRGEAWIVDGEHDSDSASASQRDASDVDGQCEGASHQLFPHDIAIVVGPAPFDVSSDPRANPTPLYVQTQSGVCFADDVDASENIALGARTCGVELVADDAMLTGSFTLTGRIADRLLTALPRVLVVPRAVQRTAALQLLEAEILREEPGQQAILDRLLDLVLAGALRDWFALPEAKAPGWYRASSDPIVGAALAAIHDAPHRAWTVEALARQALVSRATLARRFTDLLGEPPMSYLSGWRLCLAADLLERTDATVESVAHEVGYSSGYSLSTAFHREYGVRPSRHRQMTGKQVRG</sequence>
<proteinExistence type="predicted"/>
<dbReference type="Pfam" id="PF12833">
    <property type="entry name" value="HTH_18"/>
    <property type="match status" value="1"/>
</dbReference>
<evidence type="ECO:0000256" key="1">
    <source>
        <dbReference type="ARBA" id="ARBA00023015"/>
    </source>
</evidence>
<dbReference type="InterPro" id="IPR032783">
    <property type="entry name" value="AraC_lig"/>
</dbReference>
<dbReference type="SMART" id="SM00342">
    <property type="entry name" value="HTH_ARAC"/>
    <property type="match status" value="1"/>
</dbReference>
<accession>A0A2H1ILI7</accession>
<protein>
    <submittedName>
        <fullName evidence="5">AraC-type DNA-binding protein</fullName>
    </submittedName>
</protein>
<dbReference type="PANTHER" id="PTHR46796:SF13">
    <property type="entry name" value="HTH-TYPE TRANSCRIPTIONAL ACTIVATOR RHAS"/>
    <property type="match status" value="1"/>
</dbReference>
<evidence type="ECO:0000313" key="5">
    <source>
        <dbReference type="EMBL" id="SMX76033.1"/>
    </source>
</evidence>
<dbReference type="Gene3D" id="1.10.10.60">
    <property type="entry name" value="Homeodomain-like"/>
    <property type="match status" value="1"/>
</dbReference>
<dbReference type="InterPro" id="IPR009057">
    <property type="entry name" value="Homeodomain-like_sf"/>
</dbReference>
<dbReference type="SUPFAM" id="SSF46689">
    <property type="entry name" value="Homeodomain-like"/>
    <property type="match status" value="2"/>
</dbReference>
<dbReference type="Pfam" id="PF12852">
    <property type="entry name" value="Cupin_6"/>
    <property type="match status" value="1"/>
</dbReference>